<name>A0A286GFM4_9ACTN</name>
<dbReference type="OrthoDB" id="5149475at2"/>
<sequence>MLLCSLLIMAGSVVRPDRAEAGDAPQIAWEGNNPYIFAVGDSVLAQCGQQFGMGWRSLGFIGWGGATASDMRGRLDGTGSGWPADSVTESSVQEERLWFRDAGSLVIALGINDVKFVTVAEWRDNVDWFMTQARGRPVQWFTIHNPPFQANVDLFNAELRLATDRWPNLKLMDWERYASAHPEVTISDRVHLAYYREGCELARNRLIQHAAPAVPGKTSPTGFWYVDSRTTGRVALNGWGAAYAPTPAHGVQVNVRVDWRHFARLPVDRPTGDIWANAASAQAFGHSLGAEYRGHAVCLDLVDQRGQFAHLGCRIV</sequence>
<accession>A0A286GFM4</accession>
<dbReference type="SUPFAM" id="SSF52266">
    <property type="entry name" value="SGNH hydrolase"/>
    <property type="match status" value="1"/>
</dbReference>
<evidence type="ECO:0000313" key="1">
    <source>
        <dbReference type="EMBL" id="SOD93814.1"/>
    </source>
</evidence>
<dbReference type="InterPro" id="IPR036514">
    <property type="entry name" value="SGNH_hydro_sf"/>
</dbReference>
<dbReference type="EMBL" id="OCNK01000001">
    <property type="protein sequence ID" value="SOD93814.1"/>
    <property type="molecule type" value="Genomic_DNA"/>
</dbReference>
<dbReference type="Gene3D" id="3.40.50.1110">
    <property type="entry name" value="SGNH hydrolase"/>
    <property type="match status" value="1"/>
</dbReference>
<reference evidence="2" key="1">
    <citation type="submission" date="2017-09" db="EMBL/GenBank/DDBJ databases">
        <authorList>
            <person name="Varghese N."/>
            <person name="Submissions S."/>
        </authorList>
    </citation>
    <scope>NUCLEOTIDE SEQUENCE [LARGE SCALE GENOMIC DNA]</scope>
    <source>
        <strain evidence="2">DSM 44270</strain>
    </source>
</reference>
<keyword evidence="2" id="KW-1185">Reference proteome</keyword>
<proteinExistence type="predicted"/>
<dbReference type="Proteomes" id="UP000219482">
    <property type="component" value="Unassembled WGS sequence"/>
</dbReference>
<evidence type="ECO:0008006" key="3">
    <source>
        <dbReference type="Google" id="ProtNLM"/>
    </source>
</evidence>
<evidence type="ECO:0000313" key="2">
    <source>
        <dbReference type="Proteomes" id="UP000219482"/>
    </source>
</evidence>
<protein>
    <recommendedName>
        <fullName evidence="3">SGNH hydrolase-type esterase domain-containing protein</fullName>
    </recommendedName>
</protein>
<dbReference type="AlphaFoldDB" id="A0A286GFM4"/>
<organism evidence="1 2">
    <name type="scientific">Blastococcus haudaquaticus</name>
    <dbReference type="NCBI Taxonomy" id="1938745"/>
    <lineage>
        <taxon>Bacteria</taxon>
        <taxon>Bacillati</taxon>
        <taxon>Actinomycetota</taxon>
        <taxon>Actinomycetes</taxon>
        <taxon>Geodermatophilales</taxon>
        <taxon>Geodermatophilaceae</taxon>
        <taxon>Blastococcus</taxon>
    </lineage>
</organism>
<gene>
    <name evidence="1" type="ORF">SAMN06272739_0440</name>
</gene>
<dbReference type="RefSeq" id="WP_097182291.1">
    <property type="nucleotide sequence ID" value="NZ_OCNK01000001.1"/>
</dbReference>